<dbReference type="EMBL" id="JAPQKL010000002">
    <property type="protein sequence ID" value="KAJ5142903.1"/>
    <property type="molecule type" value="Genomic_DNA"/>
</dbReference>
<dbReference type="GeneID" id="81401604"/>
<dbReference type="SUPFAM" id="SSF53335">
    <property type="entry name" value="S-adenosyl-L-methionine-dependent methyltransferases"/>
    <property type="match status" value="1"/>
</dbReference>
<dbReference type="GO" id="GO:0008757">
    <property type="term" value="F:S-adenosylmethionine-dependent methyltransferase activity"/>
    <property type="evidence" value="ECO:0007669"/>
    <property type="project" value="UniProtKB-ARBA"/>
</dbReference>
<dbReference type="OrthoDB" id="413520at2759"/>
<proteinExistence type="predicted"/>
<reference evidence="1" key="2">
    <citation type="journal article" date="2023" name="IMA Fungus">
        <title>Comparative genomic study of the Penicillium genus elucidates a diverse pangenome and 15 lateral gene transfer events.</title>
        <authorList>
            <person name="Petersen C."/>
            <person name="Sorensen T."/>
            <person name="Nielsen M.R."/>
            <person name="Sondergaard T.E."/>
            <person name="Sorensen J.L."/>
            <person name="Fitzpatrick D.A."/>
            <person name="Frisvad J.C."/>
            <person name="Nielsen K.L."/>
        </authorList>
    </citation>
    <scope>NUCLEOTIDE SEQUENCE</scope>
    <source>
        <strain evidence="1">IBT 22155</strain>
    </source>
</reference>
<dbReference type="AlphaFoldDB" id="A0A9W9HAF3"/>
<keyword evidence="2" id="KW-1185">Reference proteome</keyword>
<sequence length="362" mass="39733">MVYYVRFLKTPKVQQQKGSFAISALICITTDLGDSFLAEDVDLMVRASGKSSRIAFERPTKWQASNRELAITLGPLPPVLAQQPLVLTVQVQHPQDYIPPRGPTIPLVVAATSAPFGPRPTPAEKLILRRIQYSSGDTRPMEIWEETGNSIARHIWDAGLATVTYIHKTVNSRGKTASKESNNGTCSQMPALKQVLSTSRNTPLQVVELGAGCGIVGIALAQMLPNCSVLLTDLPEVGEIITRNINAAQPATMSSLRYQNLDWDDPPENLCSQPIDLILVSDCTYNSDSLPALVSALDRLVRTSPEAIILVALKRRHDSETVFFELMESAGFAADKDNLLIPSQHGEDDEIEFYCYSRSVKD</sequence>
<reference evidence="1" key="1">
    <citation type="submission" date="2022-11" db="EMBL/GenBank/DDBJ databases">
        <authorList>
            <person name="Petersen C."/>
        </authorList>
    </citation>
    <scope>NUCLEOTIDE SEQUENCE</scope>
    <source>
        <strain evidence="1">IBT 22155</strain>
    </source>
</reference>
<dbReference type="PANTHER" id="PTHR14614">
    <property type="entry name" value="HEPATOCELLULAR CARCINOMA-ASSOCIATED ANTIGEN"/>
    <property type="match status" value="1"/>
</dbReference>
<dbReference type="GO" id="GO:0005829">
    <property type="term" value="C:cytosol"/>
    <property type="evidence" value="ECO:0007669"/>
    <property type="project" value="TreeGrafter"/>
</dbReference>
<accession>A0A9W9HAF3</accession>
<evidence type="ECO:0000313" key="2">
    <source>
        <dbReference type="Proteomes" id="UP001149079"/>
    </source>
</evidence>
<dbReference type="Gene3D" id="3.40.50.150">
    <property type="entry name" value="Vaccinia Virus protein VP39"/>
    <property type="match status" value="1"/>
</dbReference>
<dbReference type="InterPro" id="IPR029063">
    <property type="entry name" value="SAM-dependent_MTases_sf"/>
</dbReference>
<name>A0A9W9HAF3_9EURO</name>
<dbReference type="CDD" id="cd02440">
    <property type="entry name" value="AdoMet_MTases"/>
    <property type="match status" value="1"/>
</dbReference>
<dbReference type="PANTHER" id="PTHR14614:SF132">
    <property type="entry name" value="PROTEIN-LYSINE METHYLTRANSFERASE C42C1.13"/>
    <property type="match status" value="1"/>
</dbReference>
<dbReference type="InterPro" id="IPR019410">
    <property type="entry name" value="Methyltransf_16"/>
</dbReference>
<comment type="caution">
    <text evidence="1">The sequence shown here is derived from an EMBL/GenBank/DDBJ whole genome shotgun (WGS) entry which is preliminary data.</text>
</comment>
<dbReference type="Proteomes" id="UP001149079">
    <property type="component" value="Unassembled WGS sequence"/>
</dbReference>
<dbReference type="Pfam" id="PF10294">
    <property type="entry name" value="Methyltransf_16"/>
    <property type="match status" value="1"/>
</dbReference>
<dbReference type="RefSeq" id="XP_056524547.1">
    <property type="nucleotide sequence ID" value="XM_056662434.1"/>
</dbReference>
<gene>
    <name evidence="1" type="ORF">N7515_001690</name>
</gene>
<protein>
    <submittedName>
        <fullName evidence="1">Uncharacterized protein</fullName>
    </submittedName>
</protein>
<evidence type="ECO:0000313" key="1">
    <source>
        <dbReference type="EMBL" id="KAJ5142903.1"/>
    </source>
</evidence>
<organism evidence="1 2">
    <name type="scientific">Penicillium bovifimosum</name>
    <dbReference type="NCBI Taxonomy" id="126998"/>
    <lineage>
        <taxon>Eukaryota</taxon>
        <taxon>Fungi</taxon>
        <taxon>Dikarya</taxon>
        <taxon>Ascomycota</taxon>
        <taxon>Pezizomycotina</taxon>
        <taxon>Eurotiomycetes</taxon>
        <taxon>Eurotiomycetidae</taxon>
        <taxon>Eurotiales</taxon>
        <taxon>Aspergillaceae</taxon>
        <taxon>Penicillium</taxon>
    </lineage>
</organism>